<accession>A0A402A3X3</accession>
<dbReference type="SUPFAM" id="SSF48208">
    <property type="entry name" value="Six-hairpin glycosidases"/>
    <property type="match status" value="1"/>
</dbReference>
<keyword evidence="4" id="KW-1185">Reference proteome</keyword>
<feature type="domain" description="Trehalase-like N-terminal" evidence="2">
    <location>
        <begin position="11"/>
        <end position="155"/>
    </location>
</feature>
<gene>
    <name evidence="3" type="ORF">KTT_37030</name>
</gene>
<dbReference type="OrthoDB" id="3902805at2"/>
<dbReference type="Pfam" id="PF19291">
    <property type="entry name" value="TREH_N"/>
    <property type="match status" value="1"/>
</dbReference>
<dbReference type="PANTHER" id="PTHR31616">
    <property type="entry name" value="TREHALASE"/>
    <property type="match status" value="1"/>
</dbReference>
<comment type="caution">
    <text evidence="3">The sequence shown here is derived from an EMBL/GenBank/DDBJ whole genome shotgun (WGS) entry which is preliminary data.</text>
</comment>
<dbReference type="PANTHER" id="PTHR31616:SF0">
    <property type="entry name" value="GLUCAN 1,4-ALPHA-GLUCOSIDASE"/>
    <property type="match status" value="1"/>
</dbReference>
<dbReference type="Pfam" id="PF00723">
    <property type="entry name" value="Glyco_hydro_15"/>
    <property type="match status" value="1"/>
</dbReference>
<dbReference type="AlphaFoldDB" id="A0A402A3X3"/>
<dbReference type="GO" id="GO:0005975">
    <property type="term" value="P:carbohydrate metabolic process"/>
    <property type="evidence" value="ECO:0007669"/>
    <property type="project" value="InterPro"/>
</dbReference>
<organism evidence="3 4">
    <name type="scientific">Tengunoibacter tsumagoiensis</name>
    <dbReference type="NCBI Taxonomy" id="2014871"/>
    <lineage>
        <taxon>Bacteria</taxon>
        <taxon>Bacillati</taxon>
        <taxon>Chloroflexota</taxon>
        <taxon>Ktedonobacteria</taxon>
        <taxon>Ktedonobacterales</taxon>
        <taxon>Dictyobacteraceae</taxon>
        <taxon>Tengunoibacter</taxon>
    </lineage>
</organism>
<dbReference type="EMBL" id="BIFR01000001">
    <property type="protein sequence ID" value="GCE13844.1"/>
    <property type="molecule type" value="Genomic_DNA"/>
</dbReference>
<protein>
    <submittedName>
        <fullName evidence="3">Glucoamylase</fullName>
    </submittedName>
</protein>
<sequence>MRYVLSRYAQDYLPIEDYGIIGDLQTVALVGRNGSIDWCCIPSFDAPSVFGALLDSKKGGFFRIAPPDHLSMDYKQHYLPESNILLTRFFTVDGVGEVTDYMPVSTSKNLSLMHHIIRRVHVVQGSLPFEMTCKPAFNYARDPHIVHMVGDGAVFESPQLSLSLSSTVPMEPDEEGGVHASFVLEAGQTIFFLLQSSVAFVDVPAIHSNEEFQENFLETLHYWQSWISQCRYQGRWREHVHRSALALKLLTYAPTGAIVAAATTSLPEGLGGVRNWDYRFTWLRDASLTLNSLLVLGFSEEADAFMHWVESRCHEMEPNGSLQPMYTIHGGHDMEEHILDHLEGYRQSKPVRIGNGAFNQLQLDIYGELLDAVYTFDGQDSKDLSYDLWMHIYRLLDWLGNNWNRRDEGIWEVRGGTQNFVHSRVMCWVAFDRALRISRARGFPAPRDKWTNCSAEIYTDVMRHGWNDEKKCFVQHYETDEVDASALLIALTKFVGPTDPRMLHTVNRIMRKLMREPHVYRYIPERAANDGVGGPEGTFSFCSFLLVDVLSRAGRLDEARLLLEQMLTYANHVGLYAEEIGLTGESLGNFPQAFTHLSMISACYNLDQALNRAQYRY</sequence>
<dbReference type="Gene3D" id="1.50.10.10">
    <property type="match status" value="1"/>
</dbReference>
<dbReference type="InterPro" id="IPR045582">
    <property type="entry name" value="Trehalase-like_N"/>
</dbReference>
<dbReference type="InterPro" id="IPR008928">
    <property type="entry name" value="6-hairpin_glycosidase_sf"/>
</dbReference>
<dbReference type="Proteomes" id="UP000287352">
    <property type="component" value="Unassembled WGS sequence"/>
</dbReference>
<proteinExistence type="predicted"/>
<name>A0A402A3X3_9CHLR</name>
<evidence type="ECO:0000313" key="4">
    <source>
        <dbReference type="Proteomes" id="UP000287352"/>
    </source>
</evidence>
<dbReference type="InterPro" id="IPR012341">
    <property type="entry name" value="6hp_glycosidase-like_sf"/>
</dbReference>
<dbReference type="InterPro" id="IPR011613">
    <property type="entry name" value="GH15-like"/>
</dbReference>
<reference evidence="4" key="1">
    <citation type="submission" date="2018-12" db="EMBL/GenBank/DDBJ databases">
        <title>Tengunoibacter tsumagoiensis gen. nov., sp. nov., Dictyobacter kobayashii sp. nov., D. alpinus sp. nov., and D. joshuensis sp. nov. and description of Dictyobacteraceae fam. nov. within the order Ktedonobacterales isolated from Tengu-no-mugimeshi.</title>
        <authorList>
            <person name="Wang C.M."/>
            <person name="Zheng Y."/>
            <person name="Sakai Y."/>
            <person name="Toyoda A."/>
            <person name="Minakuchi Y."/>
            <person name="Abe K."/>
            <person name="Yokota A."/>
            <person name="Yabe S."/>
        </authorList>
    </citation>
    <scope>NUCLEOTIDE SEQUENCE [LARGE SCALE GENOMIC DNA]</scope>
    <source>
        <strain evidence="4">Uno3</strain>
    </source>
</reference>
<feature type="domain" description="GH15-like" evidence="1">
    <location>
        <begin position="237"/>
        <end position="603"/>
    </location>
</feature>
<evidence type="ECO:0000259" key="1">
    <source>
        <dbReference type="Pfam" id="PF00723"/>
    </source>
</evidence>
<dbReference type="GO" id="GO:0004553">
    <property type="term" value="F:hydrolase activity, hydrolyzing O-glycosyl compounds"/>
    <property type="evidence" value="ECO:0007669"/>
    <property type="project" value="TreeGrafter"/>
</dbReference>
<dbReference type="RefSeq" id="WP_126581337.1">
    <property type="nucleotide sequence ID" value="NZ_BIFR01000001.1"/>
</dbReference>
<evidence type="ECO:0000259" key="2">
    <source>
        <dbReference type="Pfam" id="PF19291"/>
    </source>
</evidence>
<evidence type="ECO:0000313" key="3">
    <source>
        <dbReference type="EMBL" id="GCE13844.1"/>
    </source>
</evidence>